<evidence type="ECO:0000313" key="1">
    <source>
        <dbReference type="EMBL" id="CAD7587125.1"/>
    </source>
</evidence>
<sequence>MSQALAAPRLNKAPGPDGISCTVLRRLPLEAINFLSEVSGLEWQGSLVGPVLFNLYVNNIPKSPDTKLALFADDTALVAETWRGRLVGEASSLGVSITLTPATLIYYTCPILVRQLKHAVKQLQRRKKTDLPVFGLVDTLRVGLSKLALRVECGYGTAELRHGVEVVSNDSQDRMQPDLCLCGDIACEQQPEQSLWEGLFARGGLGCDKIPRQRLEECNVSDDSKAQLAQTNLSDDEEESEDYLPLSKWIKQFNSLTQFSFIIAREDCLPANPLPTLKTSSQDFPVTPPLMKIGFLVLNGTALEWCSLEGPGMVSSCSLEGPGTVGSYSLGGLWMVT</sequence>
<gene>
    <name evidence="1" type="ORF">TGEB3V08_LOCUS1348</name>
</gene>
<proteinExistence type="predicted"/>
<protein>
    <recommendedName>
        <fullName evidence="2">Reverse transcriptase domain-containing protein</fullName>
    </recommendedName>
</protein>
<reference evidence="1" key="1">
    <citation type="submission" date="2020-11" db="EMBL/GenBank/DDBJ databases">
        <authorList>
            <person name="Tran Van P."/>
        </authorList>
    </citation>
    <scope>NUCLEOTIDE SEQUENCE</scope>
</reference>
<name>A0A7R9JQ12_TIMGE</name>
<evidence type="ECO:0008006" key="2">
    <source>
        <dbReference type="Google" id="ProtNLM"/>
    </source>
</evidence>
<dbReference type="AlphaFoldDB" id="A0A7R9JQ12"/>
<dbReference type="EMBL" id="OE839411">
    <property type="protein sequence ID" value="CAD7587125.1"/>
    <property type="molecule type" value="Genomic_DNA"/>
</dbReference>
<accession>A0A7R9JQ12</accession>
<organism evidence="1">
    <name type="scientific">Timema genevievae</name>
    <name type="common">Walking stick</name>
    <dbReference type="NCBI Taxonomy" id="629358"/>
    <lineage>
        <taxon>Eukaryota</taxon>
        <taxon>Metazoa</taxon>
        <taxon>Ecdysozoa</taxon>
        <taxon>Arthropoda</taxon>
        <taxon>Hexapoda</taxon>
        <taxon>Insecta</taxon>
        <taxon>Pterygota</taxon>
        <taxon>Neoptera</taxon>
        <taxon>Polyneoptera</taxon>
        <taxon>Phasmatodea</taxon>
        <taxon>Timematodea</taxon>
        <taxon>Timematoidea</taxon>
        <taxon>Timematidae</taxon>
        <taxon>Timema</taxon>
    </lineage>
</organism>